<dbReference type="PANTHER" id="PTHR13318">
    <property type="entry name" value="PARTNER OF PAIRED, ISOFORM B-RELATED"/>
    <property type="match status" value="1"/>
</dbReference>
<dbReference type="EMBL" id="CAUOFW020006113">
    <property type="protein sequence ID" value="CAK9172943.1"/>
    <property type="molecule type" value="Genomic_DNA"/>
</dbReference>
<evidence type="ECO:0000259" key="2">
    <source>
        <dbReference type="Pfam" id="PF25372"/>
    </source>
</evidence>
<evidence type="ECO:0000313" key="4">
    <source>
        <dbReference type="Proteomes" id="UP001642360"/>
    </source>
</evidence>
<dbReference type="AlphaFoldDB" id="A0ABC8TTY1"/>
<dbReference type="SUPFAM" id="SSF52047">
    <property type="entry name" value="RNI-like"/>
    <property type="match status" value="2"/>
</dbReference>
<dbReference type="InterPro" id="IPR001611">
    <property type="entry name" value="Leu-rich_rpt"/>
</dbReference>
<dbReference type="Gene3D" id="3.80.10.10">
    <property type="entry name" value="Ribonuclease Inhibitor"/>
    <property type="match status" value="2"/>
</dbReference>
<accession>A0ABC8TTY1</accession>
<dbReference type="SMART" id="SM00367">
    <property type="entry name" value="LRR_CC"/>
    <property type="match status" value="9"/>
</dbReference>
<feature type="signal peptide" evidence="1">
    <location>
        <begin position="1"/>
        <end position="19"/>
    </location>
</feature>
<organism evidence="3 4">
    <name type="scientific">Ilex paraguariensis</name>
    <name type="common">yerba mate</name>
    <dbReference type="NCBI Taxonomy" id="185542"/>
    <lineage>
        <taxon>Eukaryota</taxon>
        <taxon>Viridiplantae</taxon>
        <taxon>Streptophyta</taxon>
        <taxon>Embryophyta</taxon>
        <taxon>Tracheophyta</taxon>
        <taxon>Spermatophyta</taxon>
        <taxon>Magnoliopsida</taxon>
        <taxon>eudicotyledons</taxon>
        <taxon>Gunneridae</taxon>
        <taxon>Pentapetalae</taxon>
        <taxon>asterids</taxon>
        <taxon>campanulids</taxon>
        <taxon>Aquifoliales</taxon>
        <taxon>Aquifoliaceae</taxon>
        <taxon>Ilex</taxon>
    </lineage>
</organism>
<sequence>MLYCISYMPFLLLVKKTCARCLSWEWTITVFTGITDAGVAVIGSGLSFLQSLDVSDCRKLTDKGLSALVEGCRDLRTLHVSACRFVTDELLRALSKYCHKLEELSLQGCANITDAGLTVLVDGCQRIKHLDVNKCSKVGDVGISSVSKACSSSLITLKLLDCYKVGDESILSLAKYCRNIETLIIGGCQAISNDSVKSLAAACYQSLKRLRMDWCLNVSDSSLNSILSQCSNLELLDIGCCEKVTDAAFEGLDRMGFELKLKILKVSNCPQITVAGIGQLLDSCYSLEYFDLRSCPRVTKAECDEAGLQFPECCKRSQIYYFEARIEMAWALVWKLVGRLQQMM</sequence>
<dbReference type="PANTHER" id="PTHR13318:SF75">
    <property type="entry name" value="COI1 F-BOX DOMAIN-CONTAINING PROTEIN"/>
    <property type="match status" value="1"/>
</dbReference>
<keyword evidence="4" id="KW-1185">Reference proteome</keyword>
<evidence type="ECO:0000256" key="1">
    <source>
        <dbReference type="SAM" id="SignalP"/>
    </source>
</evidence>
<dbReference type="Pfam" id="PF13516">
    <property type="entry name" value="LRR_6"/>
    <property type="match status" value="1"/>
</dbReference>
<reference evidence="3 4" key="1">
    <citation type="submission" date="2024-02" db="EMBL/GenBank/DDBJ databases">
        <authorList>
            <person name="Vignale AGUSTIN F."/>
            <person name="Sosa J E."/>
            <person name="Modenutti C."/>
        </authorList>
    </citation>
    <scope>NUCLEOTIDE SEQUENCE [LARGE SCALE GENOMIC DNA]</scope>
</reference>
<name>A0ABC8TTY1_9AQUA</name>
<protein>
    <recommendedName>
        <fullName evidence="2">F-box/LRR-repeat protein 15-like leucin rich repeat domain-containing protein</fullName>
    </recommendedName>
</protein>
<dbReference type="Pfam" id="PF25372">
    <property type="entry name" value="DUF7885"/>
    <property type="match status" value="1"/>
</dbReference>
<feature type="non-terminal residue" evidence="3">
    <location>
        <position position="344"/>
    </location>
</feature>
<dbReference type="InterPro" id="IPR032675">
    <property type="entry name" value="LRR_dom_sf"/>
</dbReference>
<dbReference type="Proteomes" id="UP001642360">
    <property type="component" value="Unassembled WGS sequence"/>
</dbReference>
<comment type="caution">
    <text evidence="3">The sequence shown here is derived from an EMBL/GenBank/DDBJ whole genome shotgun (WGS) entry which is preliminary data.</text>
</comment>
<feature type="chain" id="PRO_5044756836" description="F-box/LRR-repeat protein 15-like leucin rich repeat domain-containing protein" evidence="1">
    <location>
        <begin position="20"/>
        <end position="344"/>
    </location>
</feature>
<gene>
    <name evidence="3" type="ORF">ILEXP_LOCUS42644</name>
</gene>
<dbReference type="InterPro" id="IPR057207">
    <property type="entry name" value="FBXL15_LRR"/>
</dbReference>
<evidence type="ECO:0000313" key="3">
    <source>
        <dbReference type="EMBL" id="CAK9172943.1"/>
    </source>
</evidence>
<proteinExistence type="predicted"/>
<feature type="domain" description="F-box/LRR-repeat protein 15-like leucin rich repeat" evidence="2">
    <location>
        <begin position="71"/>
        <end position="224"/>
    </location>
</feature>
<dbReference type="InterPro" id="IPR006553">
    <property type="entry name" value="Leu-rich_rpt_Cys-con_subtyp"/>
</dbReference>
<keyword evidence="1" id="KW-0732">Signal</keyword>